<gene>
    <name evidence="8" type="ORF">NSA58_02760</name>
</gene>
<dbReference type="InterPro" id="IPR048574">
    <property type="entry name" value="RUBY_RBDX"/>
</dbReference>
<evidence type="ECO:0000256" key="1">
    <source>
        <dbReference type="ARBA" id="ARBA00001965"/>
    </source>
</evidence>
<dbReference type="CDD" id="cd01041">
    <property type="entry name" value="Rubrerythrin"/>
    <property type="match status" value="1"/>
</dbReference>
<dbReference type="InterPro" id="IPR009078">
    <property type="entry name" value="Ferritin-like_SF"/>
</dbReference>
<evidence type="ECO:0000259" key="7">
    <source>
        <dbReference type="PROSITE" id="PS50905"/>
    </source>
</evidence>
<sequence>MRSLKGTRTAENLMKSFAGESQARTRYTYYASIAKKQGYVQISNIFMETAEQEKEHAKKFYKYLKEDFVDEMIEINASYPVSFHEDTMANLKAAAAGENEEWTELYPEFAKIAREEGFEAIAITFERISEVEKRHEARYNKLAKNIEEGKVFKKDEKVLWKCLNCGHIHEGEEAPKVCPTCIHPQGYFEVFVETY</sequence>
<dbReference type="InterPro" id="IPR052364">
    <property type="entry name" value="Rubrerythrin"/>
</dbReference>
<dbReference type="SUPFAM" id="SSF47240">
    <property type="entry name" value="Ferritin-like"/>
    <property type="match status" value="1"/>
</dbReference>
<keyword evidence="3" id="KW-0479">Metal-binding</keyword>
<feature type="domain" description="Rubredoxin-like" evidence="6">
    <location>
        <begin position="157"/>
        <end position="191"/>
    </location>
</feature>
<evidence type="ECO:0000259" key="6">
    <source>
        <dbReference type="PROSITE" id="PS50903"/>
    </source>
</evidence>
<dbReference type="Pfam" id="PF21349">
    <property type="entry name" value="RUBY_RBDX"/>
    <property type="match status" value="1"/>
</dbReference>
<dbReference type="NCBIfam" id="NF045767">
    <property type="entry name" value="RuberyRbr"/>
    <property type="match status" value="1"/>
</dbReference>
<evidence type="ECO:0000256" key="3">
    <source>
        <dbReference type="ARBA" id="ARBA00022723"/>
    </source>
</evidence>
<comment type="cofactor">
    <cofactor evidence="1">
        <name>Fe(3+)</name>
        <dbReference type="ChEBI" id="CHEBI:29034"/>
    </cofactor>
</comment>
<dbReference type="SUPFAM" id="SSF57802">
    <property type="entry name" value="Rubredoxin-like"/>
    <property type="match status" value="1"/>
</dbReference>
<name>A0A9X2S061_9FIRM</name>
<organism evidence="8 9">
    <name type="scientific">Terrisporobacter muris</name>
    <dbReference type="NCBI Taxonomy" id="2963284"/>
    <lineage>
        <taxon>Bacteria</taxon>
        <taxon>Bacillati</taxon>
        <taxon>Bacillota</taxon>
        <taxon>Clostridia</taxon>
        <taxon>Peptostreptococcales</taxon>
        <taxon>Peptostreptococcaceae</taxon>
        <taxon>Terrisporobacter</taxon>
    </lineage>
</organism>
<dbReference type="PROSITE" id="PS50905">
    <property type="entry name" value="FERRITIN_LIKE"/>
    <property type="match status" value="1"/>
</dbReference>
<keyword evidence="9" id="KW-1185">Reference proteome</keyword>
<keyword evidence="4" id="KW-0249">Electron transport</keyword>
<evidence type="ECO:0000256" key="4">
    <source>
        <dbReference type="ARBA" id="ARBA00022982"/>
    </source>
</evidence>
<reference evidence="8" key="1">
    <citation type="submission" date="2022-07" db="EMBL/GenBank/DDBJ databases">
        <title>Enhanced cultured diversity of the mouse gut microbiota enables custom-made synthetic communities.</title>
        <authorList>
            <person name="Afrizal A."/>
        </authorList>
    </citation>
    <scope>NUCLEOTIDE SEQUENCE</scope>
    <source>
        <strain evidence="8">DSM 29186</strain>
    </source>
</reference>
<feature type="domain" description="Ferritin-like diiron" evidence="7">
    <location>
        <begin position="3"/>
        <end position="150"/>
    </location>
</feature>
<dbReference type="RefSeq" id="WP_074078719.1">
    <property type="nucleotide sequence ID" value="NZ_JANKBY010000017.1"/>
</dbReference>
<dbReference type="Gene3D" id="2.20.28.10">
    <property type="match status" value="1"/>
</dbReference>
<proteinExistence type="predicted"/>
<dbReference type="EMBL" id="JANKBY010000017">
    <property type="protein sequence ID" value="MCR1821698.1"/>
    <property type="molecule type" value="Genomic_DNA"/>
</dbReference>
<evidence type="ECO:0000256" key="2">
    <source>
        <dbReference type="ARBA" id="ARBA00022448"/>
    </source>
</evidence>
<protein>
    <submittedName>
        <fullName evidence="8">Rubrerythrin family protein</fullName>
    </submittedName>
</protein>
<comment type="caution">
    <text evidence="8">The sequence shown here is derived from an EMBL/GenBank/DDBJ whole genome shotgun (WGS) entry which is preliminary data.</text>
</comment>
<accession>A0A9X2S061</accession>
<dbReference type="InterPro" id="IPR012347">
    <property type="entry name" value="Ferritin-like"/>
</dbReference>
<dbReference type="PANTHER" id="PTHR43865">
    <property type="entry name" value="RUBRERYTHRIN-RELATED"/>
    <property type="match status" value="1"/>
</dbReference>
<evidence type="ECO:0000256" key="5">
    <source>
        <dbReference type="ARBA" id="ARBA00023004"/>
    </source>
</evidence>
<keyword evidence="2" id="KW-0813">Transport</keyword>
<dbReference type="Proteomes" id="UP001140817">
    <property type="component" value="Unassembled WGS sequence"/>
</dbReference>
<dbReference type="Pfam" id="PF02915">
    <property type="entry name" value="Rubrerythrin"/>
    <property type="match status" value="1"/>
</dbReference>
<keyword evidence="5" id="KW-0408">Iron</keyword>
<dbReference type="CDD" id="cd00729">
    <property type="entry name" value="rubredoxin_SM"/>
    <property type="match status" value="1"/>
</dbReference>
<dbReference type="InterPro" id="IPR024934">
    <property type="entry name" value="Rubredoxin-like_dom"/>
</dbReference>
<dbReference type="InterPro" id="IPR009040">
    <property type="entry name" value="Ferritin-like_diiron"/>
</dbReference>
<evidence type="ECO:0000313" key="9">
    <source>
        <dbReference type="Proteomes" id="UP001140817"/>
    </source>
</evidence>
<dbReference type="PROSITE" id="PS50903">
    <property type="entry name" value="RUBREDOXIN_LIKE"/>
    <property type="match status" value="1"/>
</dbReference>
<dbReference type="AlphaFoldDB" id="A0A9X2S061"/>
<dbReference type="InterPro" id="IPR003251">
    <property type="entry name" value="Rr_diiron-bd_dom"/>
</dbReference>
<dbReference type="PANTHER" id="PTHR43865:SF1">
    <property type="entry name" value="RUBRERYTHRIN-RELATED"/>
    <property type="match status" value="1"/>
</dbReference>
<evidence type="ECO:0000313" key="8">
    <source>
        <dbReference type="EMBL" id="MCR1821698.1"/>
    </source>
</evidence>
<dbReference type="GO" id="GO:0016491">
    <property type="term" value="F:oxidoreductase activity"/>
    <property type="evidence" value="ECO:0007669"/>
    <property type="project" value="InterPro"/>
</dbReference>
<dbReference type="Gene3D" id="1.20.1260.10">
    <property type="match status" value="1"/>
</dbReference>
<dbReference type="GO" id="GO:0005506">
    <property type="term" value="F:iron ion binding"/>
    <property type="evidence" value="ECO:0007669"/>
    <property type="project" value="InterPro"/>
</dbReference>